<dbReference type="AlphaFoldDB" id="A0A2I0JX73"/>
<dbReference type="STRING" id="22663.A0A2I0JX73"/>
<sequence length="227" mass="26293">MVSQVAKRILHYLQGTSSHGIHLRRSTDLQITTYIDADWAGCPNTRRSTTRYAVFVGLNLISWRSKKQATVYKSYIEAKYRALAYVIAETLWLRQLIQDVGHHSLSLIIACCDNAILLEHGITYTIHKNLYRRFFQEARRILLWIENWSQVEKRSNHFEYELGSSDIAHDQSSAYPMIILKITTIPYTLTIVFLRSSKIMRVIPNLIGSKPKLGKKEGWKVEPIKLT</sequence>
<accession>A0A2I0JX73</accession>
<dbReference type="PANTHER" id="PTHR11439:SF463">
    <property type="entry name" value="REVERSE TRANSCRIPTASE TY1_COPIA-TYPE DOMAIN-CONTAINING PROTEIN"/>
    <property type="match status" value="1"/>
</dbReference>
<dbReference type="Proteomes" id="UP000233551">
    <property type="component" value="Unassembled WGS sequence"/>
</dbReference>
<organism evidence="1 2">
    <name type="scientific">Punica granatum</name>
    <name type="common">Pomegranate</name>
    <dbReference type="NCBI Taxonomy" id="22663"/>
    <lineage>
        <taxon>Eukaryota</taxon>
        <taxon>Viridiplantae</taxon>
        <taxon>Streptophyta</taxon>
        <taxon>Embryophyta</taxon>
        <taxon>Tracheophyta</taxon>
        <taxon>Spermatophyta</taxon>
        <taxon>Magnoliopsida</taxon>
        <taxon>eudicotyledons</taxon>
        <taxon>Gunneridae</taxon>
        <taxon>Pentapetalae</taxon>
        <taxon>rosids</taxon>
        <taxon>malvids</taxon>
        <taxon>Myrtales</taxon>
        <taxon>Lythraceae</taxon>
        <taxon>Punica</taxon>
    </lineage>
</organism>
<dbReference type="CDD" id="cd09272">
    <property type="entry name" value="RNase_HI_RT_Ty1"/>
    <property type="match status" value="1"/>
</dbReference>
<dbReference type="EMBL" id="PGOL01001101">
    <property type="protein sequence ID" value="PKI60895.1"/>
    <property type="molecule type" value="Genomic_DNA"/>
</dbReference>
<evidence type="ECO:0008006" key="3">
    <source>
        <dbReference type="Google" id="ProtNLM"/>
    </source>
</evidence>
<keyword evidence="2" id="KW-1185">Reference proteome</keyword>
<gene>
    <name evidence="1" type="ORF">CRG98_018720</name>
</gene>
<proteinExistence type="predicted"/>
<evidence type="ECO:0000313" key="2">
    <source>
        <dbReference type="Proteomes" id="UP000233551"/>
    </source>
</evidence>
<reference evidence="1 2" key="1">
    <citation type="submission" date="2017-11" db="EMBL/GenBank/DDBJ databases">
        <title>De-novo sequencing of pomegranate (Punica granatum L.) genome.</title>
        <authorList>
            <person name="Akparov Z."/>
            <person name="Amiraslanov A."/>
            <person name="Hajiyeva S."/>
            <person name="Abbasov M."/>
            <person name="Kaur K."/>
            <person name="Hamwieh A."/>
            <person name="Solovyev V."/>
            <person name="Salamov A."/>
            <person name="Braich B."/>
            <person name="Kosarev P."/>
            <person name="Mahmoud A."/>
            <person name="Hajiyev E."/>
            <person name="Babayeva S."/>
            <person name="Izzatullayeva V."/>
            <person name="Mammadov A."/>
            <person name="Mammadov A."/>
            <person name="Sharifova S."/>
            <person name="Ojaghi J."/>
            <person name="Eynullazada K."/>
            <person name="Bayramov B."/>
            <person name="Abdulazimova A."/>
            <person name="Shahmuradov I."/>
        </authorList>
    </citation>
    <scope>NUCLEOTIDE SEQUENCE [LARGE SCALE GENOMIC DNA]</scope>
    <source>
        <strain evidence="2">cv. AG2017</strain>
        <tissue evidence="1">Leaf</tissue>
    </source>
</reference>
<dbReference type="PANTHER" id="PTHR11439">
    <property type="entry name" value="GAG-POL-RELATED RETROTRANSPOSON"/>
    <property type="match status" value="1"/>
</dbReference>
<evidence type="ECO:0000313" key="1">
    <source>
        <dbReference type="EMBL" id="PKI60895.1"/>
    </source>
</evidence>
<protein>
    <recommendedName>
        <fullName evidence="3">Reverse transcriptase Ty1/copia-type domain-containing protein</fullName>
    </recommendedName>
</protein>
<name>A0A2I0JX73_PUNGR</name>
<comment type="caution">
    <text evidence="1">The sequence shown here is derived from an EMBL/GenBank/DDBJ whole genome shotgun (WGS) entry which is preliminary data.</text>
</comment>